<protein>
    <submittedName>
        <fullName evidence="1">Uncharacterized protein</fullName>
    </submittedName>
</protein>
<comment type="caution">
    <text evidence="1">The sequence shown here is derived from an EMBL/GenBank/DDBJ whole genome shotgun (WGS) entry which is preliminary data.</text>
</comment>
<dbReference type="Proteomes" id="UP001153331">
    <property type="component" value="Unassembled WGS sequence"/>
</dbReference>
<evidence type="ECO:0000313" key="1">
    <source>
        <dbReference type="EMBL" id="KAJ8109562.1"/>
    </source>
</evidence>
<proteinExistence type="predicted"/>
<gene>
    <name evidence="1" type="ORF">OPT61_g7367</name>
</gene>
<dbReference type="EMBL" id="JAPHNI010000598">
    <property type="protein sequence ID" value="KAJ8109562.1"/>
    <property type="molecule type" value="Genomic_DNA"/>
</dbReference>
<keyword evidence="2" id="KW-1185">Reference proteome</keyword>
<reference evidence="1" key="1">
    <citation type="submission" date="2022-11" db="EMBL/GenBank/DDBJ databases">
        <title>Genome Sequence of Boeremia exigua.</title>
        <authorList>
            <person name="Buettner E."/>
        </authorList>
    </citation>
    <scope>NUCLEOTIDE SEQUENCE</scope>
    <source>
        <strain evidence="1">CU02</strain>
    </source>
</reference>
<name>A0ACC2I2I7_9PLEO</name>
<accession>A0ACC2I2I7</accession>
<sequence>MLAYFGPSLGYRVPLDCRTLLLNPLQHHSHAPPDIPTLANQILFHDPLQSKNSFHYEVLWACIDSTWETAYKFQQQEPEVEGQASSGRMPAVTRGNMSHLLGFGRNISYFTIPPALIFALIPRFYSGLSGPGAKLFDRNNPRGFPETLKNADLDEDLRGRLLRAEACSANGFETLPLFAAAVTAGNAAGVSAVIMNTLTVVWLASRLVYTYVYIWQSGTEKLAPGQAPLRFKVWSVGAMIYTMQTTIALAMLATLAQAGLIPIIPPIERRDKLFDSTMNISAGQNTTQTNPQSVMNYSTAAWRAYVAFLAIGIIVAILMLPAVFSADIMCWYGSRRLRQKQKETKQRKNDLDIGQARLREMHKPETAHLRTERCR</sequence>
<evidence type="ECO:0000313" key="2">
    <source>
        <dbReference type="Proteomes" id="UP001153331"/>
    </source>
</evidence>
<organism evidence="1 2">
    <name type="scientific">Boeremia exigua</name>
    <dbReference type="NCBI Taxonomy" id="749465"/>
    <lineage>
        <taxon>Eukaryota</taxon>
        <taxon>Fungi</taxon>
        <taxon>Dikarya</taxon>
        <taxon>Ascomycota</taxon>
        <taxon>Pezizomycotina</taxon>
        <taxon>Dothideomycetes</taxon>
        <taxon>Pleosporomycetidae</taxon>
        <taxon>Pleosporales</taxon>
        <taxon>Pleosporineae</taxon>
        <taxon>Didymellaceae</taxon>
        <taxon>Boeremia</taxon>
    </lineage>
</organism>